<name>A0A0G4FCI0_9ALVE</name>
<sequence>MDVRVMAGGAGIADSAVVDSFCQDASCIVLRIYDQSPFGNHLDLGPPGGAVKTPDEGVNATATRVLIQNQATGETHQVFGAKFEGGMGYRNDNTKGVAVDDEPESIYMVVAGGHFNDKCCFDYGNAETSDLDEGEGTMEAVYWGSCKGWSRGKGSGPWVMADLESGLWAGAREGINPQNVPIRSDFVTALLKGDSNRFTLKHADATGGKSGSPGLIEEENGKLQMLYGGKRPNEKYEVMRKQGASILGIGGDNSNWAVGTFFEGVITKGYASDDTDALVQENILNAGYSLLPAVEESPAFTFIQNSA</sequence>
<dbReference type="GO" id="GO:0019566">
    <property type="term" value="P:arabinose metabolic process"/>
    <property type="evidence" value="ECO:0007669"/>
    <property type="project" value="InterPro"/>
</dbReference>
<dbReference type="GO" id="GO:0046556">
    <property type="term" value="F:alpha-L-arabinofuranosidase activity"/>
    <property type="evidence" value="ECO:0007669"/>
    <property type="project" value="InterPro"/>
</dbReference>
<dbReference type="GO" id="GO:0031221">
    <property type="term" value="P:arabinan metabolic process"/>
    <property type="evidence" value="ECO:0007669"/>
    <property type="project" value="InterPro"/>
</dbReference>
<gene>
    <name evidence="4" type="ORF">Cvel_16325</name>
</gene>
<dbReference type="SUPFAM" id="SSF49899">
    <property type="entry name" value="Concanavalin A-like lectins/glucanases"/>
    <property type="match status" value="1"/>
</dbReference>
<organism evidence="4">
    <name type="scientific">Chromera velia CCMP2878</name>
    <dbReference type="NCBI Taxonomy" id="1169474"/>
    <lineage>
        <taxon>Eukaryota</taxon>
        <taxon>Sar</taxon>
        <taxon>Alveolata</taxon>
        <taxon>Colpodellida</taxon>
        <taxon>Chromeraceae</taxon>
        <taxon>Chromera</taxon>
    </lineage>
</organism>
<proteinExistence type="predicted"/>
<keyword evidence="2" id="KW-1015">Disulfide bond</keyword>
<dbReference type="InterPro" id="IPR038964">
    <property type="entry name" value="ABFB"/>
</dbReference>
<evidence type="ECO:0000313" key="4">
    <source>
        <dbReference type="EMBL" id="CEM10872.1"/>
    </source>
</evidence>
<accession>A0A0G4FCI0</accession>
<dbReference type="InterPro" id="IPR013320">
    <property type="entry name" value="ConA-like_dom_sf"/>
</dbReference>
<dbReference type="EMBL" id="CDMZ01000279">
    <property type="protein sequence ID" value="CEM10872.1"/>
    <property type="molecule type" value="Genomic_DNA"/>
</dbReference>
<dbReference type="AlphaFoldDB" id="A0A0G4FCI0"/>
<dbReference type="VEuPathDB" id="CryptoDB:Cvel_16325"/>
<feature type="active site" description="Proton donor" evidence="1">
    <location>
        <position position="252"/>
    </location>
</feature>
<evidence type="ECO:0000256" key="2">
    <source>
        <dbReference type="PIRSR" id="PIRSR638964-3"/>
    </source>
</evidence>
<protein>
    <recommendedName>
        <fullName evidence="3">Alpha-L-arabinofuranosidase B catalytic domain-containing protein</fullName>
    </recommendedName>
</protein>
<feature type="disulfide bond" evidence="2">
    <location>
        <begin position="22"/>
        <end position="27"/>
    </location>
</feature>
<feature type="domain" description="Alpha-L-arabinofuranosidase B catalytic" evidence="3">
    <location>
        <begin position="2"/>
        <end position="289"/>
    </location>
</feature>
<dbReference type="InterPro" id="IPR015289">
    <property type="entry name" value="A-L-arabinofuranosidase_B_cat"/>
</dbReference>
<dbReference type="PANTHER" id="PTHR39447">
    <property type="entry name" value="ALPHA-L-ARABINOFURANOSIDASE B"/>
    <property type="match status" value="1"/>
</dbReference>
<reference evidence="4" key="1">
    <citation type="submission" date="2014-11" db="EMBL/GenBank/DDBJ databases">
        <authorList>
            <person name="Otto D Thomas"/>
            <person name="Naeem Raeece"/>
        </authorList>
    </citation>
    <scope>NUCLEOTIDE SEQUENCE</scope>
</reference>
<evidence type="ECO:0000259" key="3">
    <source>
        <dbReference type="Pfam" id="PF09206"/>
    </source>
</evidence>
<dbReference type="Gene3D" id="2.60.120.200">
    <property type="match status" value="1"/>
</dbReference>
<dbReference type="Pfam" id="PF09206">
    <property type="entry name" value="ArabFuran-catal"/>
    <property type="match status" value="1"/>
</dbReference>
<dbReference type="PANTHER" id="PTHR39447:SF2">
    <property type="entry name" value="ALPHA-L-ARABINOFURANOSIDASE B"/>
    <property type="match status" value="1"/>
</dbReference>
<evidence type="ECO:0000256" key="1">
    <source>
        <dbReference type="PIRSR" id="PIRSR638964-1"/>
    </source>
</evidence>
<feature type="disulfide bond" evidence="2">
    <location>
        <begin position="119"/>
        <end position="120"/>
    </location>
</feature>
<dbReference type="GO" id="GO:0045490">
    <property type="term" value="P:pectin catabolic process"/>
    <property type="evidence" value="ECO:0007669"/>
    <property type="project" value="TreeGrafter"/>
</dbReference>
<feature type="active site" description="Nucleophile" evidence="1">
    <location>
        <position position="164"/>
    </location>
</feature>